<gene>
    <name evidence="2" type="ORF">ERS008460_03332</name>
</gene>
<organism evidence="2 3">
    <name type="scientific">Yersinia aleksiciae</name>
    <dbReference type="NCBI Taxonomy" id="263819"/>
    <lineage>
        <taxon>Bacteria</taxon>
        <taxon>Pseudomonadati</taxon>
        <taxon>Pseudomonadota</taxon>
        <taxon>Gammaproteobacteria</taxon>
        <taxon>Enterobacterales</taxon>
        <taxon>Yersiniaceae</taxon>
        <taxon>Yersinia</taxon>
    </lineage>
</organism>
<accession>A0A0T9URG8</accession>
<dbReference type="AlphaFoldDB" id="A0A0T9URG8"/>
<dbReference type="EMBL" id="CQEM01000017">
    <property type="protein sequence ID" value="CNL61186.1"/>
    <property type="molecule type" value="Genomic_DNA"/>
</dbReference>
<dbReference type="Pfam" id="PF05732">
    <property type="entry name" value="RepL"/>
    <property type="match status" value="1"/>
</dbReference>
<evidence type="ECO:0000313" key="2">
    <source>
        <dbReference type="EMBL" id="CNL61186.1"/>
    </source>
</evidence>
<evidence type="ECO:0000313" key="3">
    <source>
        <dbReference type="Proteomes" id="UP000040088"/>
    </source>
</evidence>
<feature type="domain" description="Plasmid replication protein RepL" evidence="1">
    <location>
        <begin position="39"/>
        <end position="154"/>
    </location>
</feature>
<dbReference type="GO" id="GO:0006276">
    <property type="term" value="P:plasmid maintenance"/>
    <property type="evidence" value="ECO:0007669"/>
    <property type="project" value="InterPro"/>
</dbReference>
<dbReference type="InterPro" id="IPR008813">
    <property type="entry name" value="Plasmid_replication_RepL"/>
</dbReference>
<name>A0A0T9URG8_YERAE</name>
<dbReference type="RefSeq" id="WP_050126471.1">
    <property type="nucleotide sequence ID" value="NZ_CQEM01000017.1"/>
</dbReference>
<proteinExistence type="predicted"/>
<protein>
    <recommendedName>
        <fullName evidence="1">Plasmid replication protein RepL domain-containing protein</fullName>
    </recommendedName>
</protein>
<evidence type="ECO:0000259" key="1">
    <source>
        <dbReference type="Pfam" id="PF05732"/>
    </source>
</evidence>
<dbReference type="GO" id="GO:0006260">
    <property type="term" value="P:DNA replication"/>
    <property type="evidence" value="ECO:0007669"/>
    <property type="project" value="InterPro"/>
</dbReference>
<reference evidence="3" key="1">
    <citation type="submission" date="2015-03" db="EMBL/GenBank/DDBJ databases">
        <authorList>
            <consortium name="Pathogen Informatics"/>
        </authorList>
    </citation>
    <scope>NUCLEOTIDE SEQUENCE [LARGE SCALE GENOMIC DNA]</scope>
    <source>
        <strain evidence="3">IP27925</strain>
    </source>
</reference>
<dbReference type="Proteomes" id="UP000040088">
    <property type="component" value="Unassembled WGS sequence"/>
</dbReference>
<sequence length="168" mass="19795">MAGKTFNQNPFIFEDYIEIETRGRKRTVARGEKFQTPEGDKYEKVIHSIQEVDKAKFVKIFISRVRVLFDLTLTGNKLFYIFMFVMSDVIGKDEVYMNFEKAKDIAAQCDFNLSNPVYYRGIKELIDKKIIAQSKSKYIYYINPAVLFNGDRAKFIEEIRVKEEKKLK</sequence>